<comment type="subcellular location">
    <subcellularLocation>
        <location evidence="1">Membrane</location>
        <topology evidence="1">Multi-pass membrane protein</topology>
    </subcellularLocation>
</comment>
<accession>A0A086KQ10</accession>
<dbReference type="Pfam" id="PF05602">
    <property type="entry name" value="CLPTM1"/>
    <property type="match status" value="1"/>
</dbReference>
<dbReference type="VEuPathDB" id="ToxoDB:TGP89_299110B"/>
<organism evidence="8 9">
    <name type="scientific">Toxoplasma gondii p89</name>
    <dbReference type="NCBI Taxonomy" id="943119"/>
    <lineage>
        <taxon>Eukaryota</taxon>
        <taxon>Sar</taxon>
        <taxon>Alveolata</taxon>
        <taxon>Apicomplexa</taxon>
        <taxon>Conoidasida</taxon>
        <taxon>Coccidia</taxon>
        <taxon>Eucoccidiorida</taxon>
        <taxon>Eimeriorina</taxon>
        <taxon>Sarcocystidae</taxon>
        <taxon>Toxoplasma</taxon>
    </lineage>
</organism>
<gene>
    <name evidence="8" type="ORF">TGP89_299110B</name>
</gene>
<feature type="transmembrane region" description="Helical" evidence="7">
    <location>
        <begin position="143"/>
        <end position="163"/>
    </location>
</feature>
<evidence type="ECO:0000256" key="7">
    <source>
        <dbReference type="SAM" id="Phobius"/>
    </source>
</evidence>
<evidence type="ECO:0000256" key="4">
    <source>
        <dbReference type="ARBA" id="ARBA00022989"/>
    </source>
</evidence>
<dbReference type="AlphaFoldDB" id="A0A086KQ10"/>
<proteinExistence type="inferred from homology"/>
<evidence type="ECO:0000313" key="9">
    <source>
        <dbReference type="Proteomes" id="UP000028828"/>
    </source>
</evidence>
<keyword evidence="5 7" id="KW-0472">Membrane</keyword>
<dbReference type="Proteomes" id="UP000028828">
    <property type="component" value="Unassembled WGS sequence"/>
</dbReference>
<evidence type="ECO:0000256" key="2">
    <source>
        <dbReference type="ARBA" id="ARBA00009310"/>
    </source>
</evidence>
<comment type="similarity">
    <text evidence="2">Belongs to the CLPTM1 family.</text>
</comment>
<feature type="region of interest" description="Disordered" evidence="6">
    <location>
        <begin position="353"/>
        <end position="373"/>
    </location>
</feature>
<evidence type="ECO:0000256" key="1">
    <source>
        <dbReference type="ARBA" id="ARBA00004141"/>
    </source>
</evidence>
<dbReference type="GO" id="GO:0012505">
    <property type="term" value="C:endomembrane system"/>
    <property type="evidence" value="ECO:0007669"/>
    <property type="project" value="TreeGrafter"/>
</dbReference>
<feature type="transmembrane region" description="Helical" evidence="7">
    <location>
        <begin position="169"/>
        <end position="189"/>
    </location>
</feature>
<evidence type="ECO:0000256" key="5">
    <source>
        <dbReference type="ARBA" id="ARBA00023136"/>
    </source>
</evidence>
<reference evidence="8 9" key="1">
    <citation type="submission" date="2014-03" db="EMBL/GenBank/DDBJ databases">
        <authorList>
            <person name="Sibley D."/>
            <person name="Venepally P."/>
            <person name="Karamycheva S."/>
            <person name="Hadjithomas M."/>
            <person name="Khan A."/>
            <person name="Brunk B."/>
            <person name="Roos D."/>
            <person name="Caler E."/>
            <person name="Lorenzi H."/>
        </authorList>
    </citation>
    <scope>NUCLEOTIDE SEQUENCE [LARGE SCALE GENOMIC DNA]</scope>
    <source>
        <strain evidence="9">p89</strain>
    </source>
</reference>
<evidence type="ECO:0000313" key="8">
    <source>
        <dbReference type="EMBL" id="KFG46478.1"/>
    </source>
</evidence>
<evidence type="ECO:0000256" key="6">
    <source>
        <dbReference type="SAM" id="MobiDB-lite"/>
    </source>
</evidence>
<dbReference type="InterPro" id="IPR008429">
    <property type="entry name" value="CLPTM1"/>
</dbReference>
<keyword evidence="4 7" id="KW-1133">Transmembrane helix</keyword>
<dbReference type="GO" id="GO:0016020">
    <property type="term" value="C:membrane"/>
    <property type="evidence" value="ECO:0007669"/>
    <property type="project" value="UniProtKB-SubCell"/>
</dbReference>
<evidence type="ECO:0000256" key="3">
    <source>
        <dbReference type="ARBA" id="ARBA00022692"/>
    </source>
</evidence>
<sequence>MCEVNSSGLSLFLQVLALYSDVKFWRGQENLAQNFSASGLLIEMALEIVTILYVRDNGDSFLVQIFIFLRLLLNAWKLRKLVTFTLSSSPPYFFKMRSVSSPSASEASVSETGNSRETNKKETPKPVAVDFEELQRFENSCMWYLFLLFLPVVIGVSLHQLVYVPQKGWWSWVVTSLATCGYTFGFVSMTPQLFRNYKLQSVTHLPWTVLGYQFTNTFIDDLFSCFIRMPKMHRMSVFRDDVVFVVFLIQRWLYRHNKQREDAEASCQEELEVKKTKLGVHRRHCATSGEFRSLLDSAENAASREFAVAPEGAFSRFLAFCFCVDFSLFRSSTKEAREASCLGERGLASRRQTKKLWRGESRSSDVDAPSHSLKTGVSSVHWGTGGVSRLSLLRGGCLQSL</sequence>
<protein>
    <submittedName>
        <fullName evidence="8">Cleft lip and palate transmembrane protein 1 (Clptm1) protein</fullName>
    </submittedName>
</protein>
<keyword evidence="3 7" id="KW-0812">Transmembrane</keyword>
<comment type="caution">
    <text evidence="8">The sequence shown here is derived from an EMBL/GenBank/DDBJ whole genome shotgun (WGS) entry which is preliminary data.</text>
</comment>
<dbReference type="PANTHER" id="PTHR21347">
    <property type="entry name" value="CLEFT LIP AND PALATE ASSOCIATED TRANSMEMBRANE PROTEIN-RELATED"/>
    <property type="match status" value="1"/>
</dbReference>
<dbReference type="PANTHER" id="PTHR21347:SF0">
    <property type="entry name" value="LIPID SCRAMBLASE CLPTM1L"/>
    <property type="match status" value="1"/>
</dbReference>
<name>A0A086KQ10_TOXGO</name>
<dbReference type="EMBL" id="AEYI02000689">
    <property type="protein sequence ID" value="KFG46478.1"/>
    <property type="molecule type" value="Genomic_DNA"/>
</dbReference>